<gene>
    <name evidence="1" type="ORF">PMAYCL1PPCAC_20226</name>
</gene>
<keyword evidence="2" id="KW-1185">Reference proteome</keyword>
<name>A0AAN5CSK1_9BILA</name>
<evidence type="ECO:0000313" key="1">
    <source>
        <dbReference type="EMBL" id="GMR50031.1"/>
    </source>
</evidence>
<organism evidence="1 2">
    <name type="scientific">Pristionchus mayeri</name>
    <dbReference type="NCBI Taxonomy" id="1317129"/>
    <lineage>
        <taxon>Eukaryota</taxon>
        <taxon>Metazoa</taxon>
        <taxon>Ecdysozoa</taxon>
        <taxon>Nematoda</taxon>
        <taxon>Chromadorea</taxon>
        <taxon>Rhabditida</taxon>
        <taxon>Rhabditina</taxon>
        <taxon>Diplogasteromorpha</taxon>
        <taxon>Diplogasteroidea</taxon>
        <taxon>Neodiplogasteridae</taxon>
        <taxon>Pristionchus</taxon>
    </lineage>
</organism>
<dbReference type="EMBL" id="BTRK01000004">
    <property type="protein sequence ID" value="GMR50031.1"/>
    <property type="molecule type" value="Genomic_DNA"/>
</dbReference>
<dbReference type="Proteomes" id="UP001328107">
    <property type="component" value="Unassembled WGS sequence"/>
</dbReference>
<protein>
    <recommendedName>
        <fullName evidence="3">F-box domain-containing protein</fullName>
    </recommendedName>
</protein>
<evidence type="ECO:0000313" key="2">
    <source>
        <dbReference type="Proteomes" id="UP001328107"/>
    </source>
</evidence>
<proteinExistence type="predicted"/>
<accession>A0AAN5CSK1</accession>
<sequence>MEDTAILTSDINAIEAKHDAGSTPIEGLPCELLWEIFNKTPESISNIRLISRAMKSAADKFILRRISSRIVDNITFHFERCFWKEFDYLTEGRMRISINVDNRFKNLFELRYKLRQPSIQMERWFNRHDELEYWLDFHLVEDKDQLKILEEIMGRHIGKVVLMIYGGYAEFDEEKASIVYSFIQDVHFKNLECKCYDLSEDIFTYVLSIMDNRNLSNLILDVDEVRLNDPVACLLRLSSLQKSITITQNNVDYRSEDGAYHEDITLFFFGKKRFNWAPTFVEMMKRTCETLIIKSEYYSFLRKNHADLLREQLPQLNKKIWFRSSCHSYKAMEYMENEHVVKYDKSVKYYDRFLSVKHLSRLDERH</sequence>
<reference evidence="2" key="1">
    <citation type="submission" date="2022-10" db="EMBL/GenBank/DDBJ databases">
        <title>Genome assembly of Pristionchus species.</title>
        <authorList>
            <person name="Yoshida K."/>
            <person name="Sommer R.J."/>
        </authorList>
    </citation>
    <scope>NUCLEOTIDE SEQUENCE [LARGE SCALE GENOMIC DNA]</scope>
    <source>
        <strain evidence="2">RS5460</strain>
    </source>
</reference>
<dbReference type="AlphaFoldDB" id="A0AAN5CSK1"/>
<comment type="caution">
    <text evidence="1">The sequence shown here is derived from an EMBL/GenBank/DDBJ whole genome shotgun (WGS) entry which is preliminary data.</text>
</comment>
<evidence type="ECO:0008006" key="3">
    <source>
        <dbReference type="Google" id="ProtNLM"/>
    </source>
</evidence>